<comment type="similarity">
    <text evidence="1 3">Belongs to the GcvH family.</text>
</comment>
<evidence type="ECO:0000259" key="5">
    <source>
        <dbReference type="PROSITE" id="PS50968"/>
    </source>
</evidence>
<dbReference type="RefSeq" id="WP_091438452.1">
    <property type="nucleotide sequence ID" value="NZ_BMMJ01000005.1"/>
</dbReference>
<dbReference type="SUPFAM" id="SSF51230">
    <property type="entry name" value="Single hybrid motif"/>
    <property type="match status" value="1"/>
</dbReference>
<dbReference type="PANTHER" id="PTHR11715">
    <property type="entry name" value="GLYCINE CLEAVAGE SYSTEM H PROTEIN"/>
    <property type="match status" value="1"/>
</dbReference>
<dbReference type="InterPro" id="IPR000089">
    <property type="entry name" value="Biotin_lipoyl"/>
</dbReference>
<dbReference type="HAMAP" id="MF_00272">
    <property type="entry name" value="GcvH"/>
    <property type="match status" value="1"/>
</dbReference>
<comment type="cofactor">
    <cofactor evidence="3">
        <name>(R)-lipoate</name>
        <dbReference type="ChEBI" id="CHEBI:83088"/>
    </cofactor>
    <text evidence="3">Binds 1 lipoyl cofactor covalently.</text>
</comment>
<dbReference type="NCBIfam" id="TIGR00527">
    <property type="entry name" value="gcvH"/>
    <property type="match status" value="1"/>
</dbReference>
<dbReference type="AlphaFoldDB" id="A0A1C6UQH2"/>
<dbReference type="InterPro" id="IPR033753">
    <property type="entry name" value="GCV_H/Fam206"/>
</dbReference>
<proteinExistence type="inferred from homology"/>
<dbReference type="InterPro" id="IPR011053">
    <property type="entry name" value="Single_hybrid_motif"/>
</dbReference>
<organism evidence="6 7">
    <name type="scientific">Micromonospora yangpuensis</name>
    <dbReference type="NCBI Taxonomy" id="683228"/>
    <lineage>
        <taxon>Bacteria</taxon>
        <taxon>Bacillati</taxon>
        <taxon>Actinomycetota</taxon>
        <taxon>Actinomycetes</taxon>
        <taxon>Micromonosporales</taxon>
        <taxon>Micromonosporaceae</taxon>
        <taxon>Micromonospora</taxon>
    </lineage>
</organism>
<gene>
    <name evidence="3" type="primary">gcvH</name>
    <name evidence="6" type="ORF">GA0070617_3201</name>
</gene>
<protein>
    <recommendedName>
        <fullName evidence="3">Glycine cleavage system H protein</fullName>
    </recommendedName>
</protein>
<keyword evidence="7" id="KW-1185">Reference proteome</keyword>
<dbReference type="GO" id="GO:0009249">
    <property type="term" value="P:protein lipoylation"/>
    <property type="evidence" value="ECO:0007669"/>
    <property type="project" value="TreeGrafter"/>
</dbReference>
<dbReference type="EMBL" id="FMIA01000002">
    <property type="protein sequence ID" value="SCL56304.1"/>
    <property type="molecule type" value="Genomic_DNA"/>
</dbReference>
<evidence type="ECO:0000313" key="7">
    <source>
        <dbReference type="Proteomes" id="UP000198937"/>
    </source>
</evidence>
<dbReference type="GO" id="GO:0005829">
    <property type="term" value="C:cytosol"/>
    <property type="evidence" value="ECO:0007669"/>
    <property type="project" value="TreeGrafter"/>
</dbReference>
<keyword evidence="2 3" id="KW-0450">Lipoyl</keyword>
<feature type="modified residue" description="N6-lipoyllysine" evidence="3 4">
    <location>
        <position position="63"/>
    </location>
</feature>
<evidence type="ECO:0000313" key="6">
    <source>
        <dbReference type="EMBL" id="SCL56304.1"/>
    </source>
</evidence>
<comment type="subunit">
    <text evidence="3">The glycine cleavage system is composed of four proteins: P, T, L and H.</text>
</comment>
<dbReference type="GO" id="GO:0005960">
    <property type="term" value="C:glycine cleavage complex"/>
    <property type="evidence" value="ECO:0007669"/>
    <property type="project" value="InterPro"/>
</dbReference>
<accession>A0A1C6UQH2</accession>
<evidence type="ECO:0000256" key="1">
    <source>
        <dbReference type="ARBA" id="ARBA00009249"/>
    </source>
</evidence>
<dbReference type="InterPro" id="IPR003016">
    <property type="entry name" value="2-oxoA_DH_lipoyl-BS"/>
</dbReference>
<dbReference type="Gene3D" id="2.40.50.100">
    <property type="match status" value="1"/>
</dbReference>
<dbReference type="Proteomes" id="UP000198937">
    <property type="component" value="Unassembled WGS sequence"/>
</dbReference>
<reference evidence="6 7" key="1">
    <citation type="submission" date="2016-06" db="EMBL/GenBank/DDBJ databases">
        <authorList>
            <person name="Kjaerup R.B."/>
            <person name="Dalgaard T.S."/>
            <person name="Juul-Madsen H.R."/>
        </authorList>
    </citation>
    <scope>NUCLEOTIDE SEQUENCE [LARGE SCALE GENOMIC DNA]</scope>
    <source>
        <strain evidence="6 7">DSM 45577</strain>
    </source>
</reference>
<evidence type="ECO:0000256" key="2">
    <source>
        <dbReference type="ARBA" id="ARBA00022823"/>
    </source>
</evidence>
<dbReference type="NCBIfam" id="NF002270">
    <property type="entry name" value="PRK01202.1"/>
    <property type="match status" value="1"/>
</dbReference>
<dbReference type="InterPro" id="IPR017453">
    <property type="entry name" value="GCV_H_sub"/>
</dbReference>
<dbReference type="InterPro" id="IPR002930">
    <property type="entry name" value="GCV_H"/>
</dbReference>
<dbReference type="PROSITE" id="PS50968">
    <property type="entry name" value="BIOTINYL_LIPOYL"/>
    <property type="match status" value="1"/>
</dbReference>
<sequence>MIPEQLRYTAEHEWVAGDDAGTVRIGITHFAQDALGDIVYVQLPDEGAVVAAGESLGEIESTKSVSEIYAPVGGRVTARNVALADTPEVINTDPYGAGWLVEIACDDPAVVRTLLTADAYRELTEN</sequence>
<dbReference type="Pfam" id="PF01597">
    <property type="entry name" value="GCV_H"/>
    <property type="match status" value="1"/>
</dbReference>
<evidence type="ECO:0000256" key="4">
    <source>
        <dbReference type="PIRSR" id="PIRSR617453-50"/>
    </source>
</evidence>
<dbReference type="CDD" id="cd06848">
    <property type="entry name" value="GCS_H"/>
    <property type="match status" value="1"/>
</dbReference>
<dbReference type="OrthoDB" id="9796712at2"/>
<dbReference type="PROSITE" id="PS00189">
    <property type="entry name" value="LIPOYL"/>
    <property type="match status" value="1"/>
</dbReference>
<evidence type="ECO:0000256" key="3">
    <source>
        <dbReference type="HAMAP-Rule" id="MF_00272"/>
    </source>
</evidence>
<dbReference type="PANTHER" id="PTHR11715:SF3">
    <property type="entry name" value="GLYCINE CLEAVAGE SYSTEM H PROTEIN-RELATED"/>
    <property type="match status" value="1"/>
</dbReference>
<dbReference type="GO" id="GO:0019464">
    <property type="term" value="P:glycine decarboxylation via glycine cleavage system"/>
    <property type="evidence" value="ECO:0007669"/>
    <property type="project" value="UniProtKB-UniRule"/>
</dbReference>
<dbReference type="STRING" id="683228.GA0070617_3201"/>
<feature type="domain" description="Lipoyl-binding" evidence="5">
    <location>
        <begin position="22"/>
        <end position="104"/>
    </location>
</feature>
<name>A0A1C6UQH2_9ACTN</name>
<comment type="function">
    <text evidence="3">The glycine cleavage system catalyzes the degradation of glycine. The H protein shuttles the methylamine group of glycine from the P protein to the T protein.</text>
</comment>